<proteinExistence type="predicted"/>
<organism evidence="1">
    <name type="scientific">marine metagenome</name>
    <dbReference type="NCBI Taxonomy" id="408172"/>
    <lineage>
        <taxon>unclassified sequences</taxon>
        <taxon>metagenomes</taxon>
        <taxon>ecological metagenomes</taxon>
    </lineage>
</organism>
<dbReference type="AlphaFoldDB" id="A0A381PV90"/>
<evidence type="ECO:0000313" key="1">
    <source>
        <dbReference type="EMBL" id="SUZ70965.1"/>
    </source>
</evidence>
<accession>A0A381PV90</accession>
<feature type="non-terminal residue" evidence="1">
    <location>
        <position position="1"/>
    </location>
</feature>
<reference evidence="1" key="1">
    <citation type="submission" date="2018-05" db="EMBL/GenBank/DDBJ databases">
        <authorList>
            <person name="Lanie J.A."/>
            <person name="Ng W.-L."/>
            <person name="Kazmierczak K.M."/>
            <person name="Andrzejewski T.M."/>
            <person name="Davidsen T.M."/>
            <person name="Wayne K.J."/>
            <person name="Tettelin H."/>
            <person name="Glass J.I."/>
            <person name="Rusch D."/>
            <person name="Podicherti R."/>
            <person name="Tsui H.-C.T."/>
            <person name="Winkler M.E."/>
        </authorList>
    </citation>
    <scope>NUCLEOTIDE SEQUENCE</scope>
</reference>
<dbReference type="EMBL" id="UINC01001106">
    <property type="protein sequence ID" value="SUZ70965.1"/>
    <property type="molecule type" value="Genomic_DNA"/>
</dbReference>
<gene>
    <name evidence="1" type="ORF">METZ01_LOCUS23819</name>
</gene>
<sequence length="49" mass="5513">VTRFGFLQRAENDLNRCFHPGSFPPQTIAGWGGGFDRFEDVDVLTPTDQ</sequence>
<name>A0A381PV90_9ZZZZ</name>
<protein>
    <submittedName>
        <fullName evidence="1">Uncharacterized protein</fullName>
    </submittedName>
</protein>